<feature type="domain" description="MSP" evidence="3">
    <location>
        <begin position="259"/>
        <end position="376"/>
    </location>
</feature>
<dbReference type="Pfam" id="PF00635">
    <property type="entry name" value="Motile_Sperm"/>
    <property type="match status" value="1"/>
</dbReference>
<gene>
    <name evidence="4" type="ORF">PAPOLLO_LOCUS4722</name>
</gene>
<dbReference type="GO" id="GO:0012505">
    <property type="term" value="C:endomembrane system"/>
    <property type="evidence" value="ECO:0007669"/>
    <property type="project" value="TreeGrafter"/>
</dbReference>
<dbReference type="PROSITE" id="PS50191">
    <property type="entry name" value="CRAL_TRIO"/>
    <property type="match status" value="1"/>
</dbReference>
<feature type="transmembrane region" description="Helical" evidence="1">
    <location>
        <begin position="413"/>
        <end position="430"/>
    </location>
</feature>
<organism evidence="4 5">
    <name type="scientific">Parnassius apollo</name>
    <name type="common">Apollo butterfly</name>
    <name type="synonym">Papilio apollo</name>
    <dbReference type="NCBI Taxonomy" id="110799"/>
    <lineage>
        <taxon>Eukaryota</taxon>
        <taxon>Metazoa</taxon>
        <taxon>Ecdysozoa</taxon>
        <taxon>Arthropoda</taxon>
        <taxon>Hexapoda</taxon>
        <taxon>Insecta</taxon>
        <taxon>Pterygota</taxon>
        <taxon>Neoptera</taxon>
        <taxon>Endopterygota</taxon>
        <taxon>Lepidoptera</taxon>
        <taxon>Glossata</taxon>
        <taxon>Ditrysia</taxon>
        <taxon>Papilionoidea</taxon>
        <taxon>Papilionidae</taxon>
        <taxon>Parnassiinae</taxon>
        <taxon>Parnassini</taxon>
        <taxon>Parnassius</taxon>
        <taxon>Parnassius</taxon>
    </lineage>
</organism>
<dbReference type="EMBL" id="CAJQZP010000287">
    <property type="protein sequence ID" value="CAG4952821.1"/>
    <property type="molecule type" value="Genomic_DNA"/>
</dbReference>
<evidence type="ECO:0000313" key="4">
    <source>
        <dbReference type="EMBL" id="CAG4952821.1"/>
    </source>
</evidence>
<evidence type="ECO:0000256" key="1">
    <source>
        <dbReference type="SAM" id="Phobius"/>
    </source>
</evidence>
<keyword evidence="1" id="KW-0812">Transmembrane</keyword>
<dbReference type="InterPro" id="IPR000535">
    <property type="entry name" value="MSP_dom"/>
</dbReference>
<reference evidence="4" key="1">
    <citation type="submission" date="2021-04" db="EMBL/GenBank/DDBJ databases">
        <authorList>
            <person name="Tunstrom K."/>
        </authorList>
    </citation>
    <scope>NUCLEOTIDE SEQUENCE</scope>
</reference>
<dbReference type="CDD" id="cd00170">
    <property type="entry name" value="SEC14"/>
    <property type="match status" value="1"/>
</dbReference>
<name>A0A8S3WDL6_PARAO</name>
<dbReference type="SMART" id="SM00516">
    <property type="entry name" value="SEC14"/>
    <property type="match status" value="1"/>
</dbReference>
<feature type="domain" description="CRAL-TRIO" evidence="2">
    <location>
        <begin position="74"/>
        <end position="231"/>
    </location>
</feature>
<dbReference type="GO" id="GO:0140284">
    <property type="term" value="C:endoplasmic reticulum-endosome membrane contact site"/>
    <property type="evidence" value="ECO:0007669"/>
    <property type="project" value="TreeGrafter"/>
</dbReference>
<evidence type="ECO:0000259" key="3">
    <source>
        <dbReference type="PROSITE" id="PS50202"/>
    </source>
</evidence>
<dbReference type="PANTHER" id="PTHR46384">
    <property type="entry name" value="MOTILE SPERM DOMAIN-CONTAINING PROTEIN 2"/>
    <property type="match status" value="1"/>
</dbReference>
<comment type="caution">
    <text evidence="4">The sequence shown here is derived from an EMBL/GenBank/DDBJ whole genome shotgun (WGS) entry which is preliminary data.</text>
</comment>
<dbReference type="Proteomes" id="UP000691718">
    <property type="component" value="Unassembled WGS sequence"/>
</dbReference>
<keyword evidence="5" id="KW-1185">Reference proteome</keyword>
<dbReference type="Pfam" id="PF00650">
    <property type="entry name" value="CRAL_TRIO"/>
    <property type="match status" value="1"/>
</dbReference>
<keyword evidence="1" id="KW-0472">Membrane</keyword>
<dbReference type="AlphaFoldDB" id="A0A8S3WDL6"/>
<evidence type="ECO:0000259" key="2">
    <source>
        <dbReference type="PROSITE" id="PS50191"/>
    </source>
</evidence>
<protein>
    <submittedName>
        <fullName evidence="4">(apollo) hypothetical protein</fullName>
    </submittedName>
</protein>
<dbReference type="InterPro" id="IPR053012">
    <property type="entry name" value="ER-organelle_contact"/>
</dbReference>
<evidence type="ECO:0000313" key="5">
    <source>
        <dbReference type="Proteomes" id="UP000691718"/>
    </source>
</evidence>
<dbReference type="PROSITE" id="PS50202">
    <property type="entry name" value="MSP"/>
    <property type="match status" value="1"/>
</dbReference>
<dbReference type="InterPro" id="IPR001251">
    <property type="entry name" value="CRAL-TRIO_dom"/>
</dbReference>
<proteinExistence type="predicted"/>
<dbReference type="OrthoDB" id="75724at2759"/>
<keyword evidence="1" id="KW-1133">Transmembrane helix</keyword>
<dbReference type="PANTHER" id="PTHR46384:SF1">
    <property type="entry name" value="MOTILE SPERM DOMAIN-CONTAINING PROTEIN 2"/>
    <property type="match status" value="1"/>
</dbReference>
<sequence length="440" mass="51732">MNKLEELRSLFKDKLKDGIPDPPGKFDPRDLERLKDNKYLRRILEHCEGKTDAAVKMLWSIMIWRCNVNAWDIRDTVRMDYVKKGLFFPHGRDVDACLLFIMKWKLYNKGQKNVEDLKKVIVYWLERLEREEDGRPITLFFDLDGCGLNNVDVEIVTYMISLLKSYYPKFVNNIIIYQMPWIMSAGFRIVKGFLPARAVERLRVINKDQLTEFVHPKQALKCWGGYDDYVFQFVPEKINNIPKKVTFADETNEQSSREYLQIVPNDFLTFRNDKNDVKSEFTVTNIDNTYLAFKIRTTGPEKFRVKPSTGVLAPNSSQTITVTVLPGFDPNVIVVERFLVASSIIQEYKLSHKQVGELWRNPSIEVNEKRLKCKLLEREDAGQKSSVVKPIDNFQKKYEALWRSINILKQFELLTLFFNFILVLFGYLMYKRTNQTYCEV</sequence>
<accession>A0A8S3WDL6</accession>